<dbReference type="OrthoDB" id="413746at2759"/>
<organism evidence="1 2">
    <name type="scientific">Trichomonas vaginalis (strain ATCC PRA-98 / G3)</name>
    <dbReference type="NCBI Taxonomy" id="412133"/>
    <lineage>
        <taxon>Eukaryota</taxon>
        <taxon>Metamonada</taxon>
        <taxon>Parabasalia</taxon>
        <taxon>Trichomonadida</taxon>
        <taxon>Trichomonadidae</taxon>
        <taxon>Trichomonas</taxon>
    </lineage>
</organism>
<gene>
    <name evidence="1" type="ORF">TVAG_000840</name>
</gene>
<dbReference type="RefSeq" id="XP_001320023.1">
    <property type="nucleotide sequence ID" value="XM_001319988.1"/>
</dbReference>
<keyword evidence="2" id="KW-1185">Reference proteome</keyword>
<dbReference type="EMBL" id="DS113392">
    <property type="protein sequence ID" value="EAY07800.1"/>
    <property type="molecule type" value="Genomic_DNA"/>
</dbReference>
<dbReference type="InParanoid" id="A2EHW0"/>
<dbReference type="InterPro" id="IPR029044">
    <property type="entry name" value="Nucleotide-diphossugar_trans"/>
</dbReference>
<proteinExistence type="predicted"/>
<name>A2EHW0_TRIV3</name>
<dbReference type="VEuPathDB" id="TrichDB:TVAGG3_0076760"/>
<dbReference type="Proteomes" id="UP000001542">
    <property type="component" value="Unassembled WGS sequence"/>
</dbReference>
<dbReference type="AlphaFoldDB" id="A2EHW0"/>
<dbReference type="VEuPathDB" id="TrichDB:TVAG_000840"/>
<reference evidence="1" key="1">
    <citation type="submission" date="2006-10" db="EMBL/GenBank/DDBJ databases">
        <authorList>
            <person name="Amadeo P."/>
            <person name="Zhao Q."/>
            <person name="Wortman J."/>
            <person name="Fraser-Liggett C."/>
            <person name="Carlton J."/>
        </authorList>
    </citation>
    <scope>NUCLEOTIDE SEQUENCE</scope>
    <source>
        <strain evidence="1">G3</strain>
    </source>
</reference>
<evidence type="ECO:0000313" key="2">
    <source>
        <dbReference type="Proteomes" id="UP000001542"/>
    </source>
</evidence>
<sequence length="326" mass="38316">MKRLLFTKFHYIIYVICATIPFLIKFEQPLPRPVTAKDSHFFCNLNSSTNSITSSKRDVVFFYGSKFSQGLELAIKSLRSTGSNCRIILFTPTNFQITRYQQSMFHSLQVEVIQEKDPKPNRGDVPHMIRYEYEQKWLKNNINKVDRIFHTDTFDVYFQGDPFHSHINSDRLTFVVEPHFIRSCGWNTNWLSKCYKEPILGQMRHQFIICSGSIAGRADMYLKLLNLMIDSPEWSRCWNPSMDQPILNTLVWMGNVTKAGIKYSFTGCDNGFFTVQWCALEHKIRFNEHGQIISLMNTVPSYVHQYNRLADLTKDLYKRCRVIERK</sequence>
<dbReference type="SUPFAM" id="SSF53448">
    <property type="entry name" value="Nucleotide-diphospho-sugar transferases"/>
    <property type="match status" value="1"/>
</dbReference>
<accession>A2EHW0</accession>
<evidence type="ECO:0000313" key="1">
    <source>
        <dbReference type="EMBL" id="EAY07800.1"/>
    </source>
</evidence>
<dbReference type="KEGG" id="tva:4765695"/>
<protein>
    <submittedName>
        <fullName evidence="1">Uncharacterized protein</fullName>
    </submittedName>
</protein>
<reference evidence="1" key="2">
    <citation type="journal article" date="2007" name="Science">
        <title>Draft genome sequence of the sexually transmitted pathogen Trichomonas vaginalis.</title>
        <authorList>
            <person name="Carlton J.M."/>
            <person name="Hirt R.P."/>
            <person name="Silva J.C."/>
            <person name="Delcher A.L."/>
            <person name="Schatz M."/>
            <person name="Zhao Q."/>
            <person name="Wortman J.R."/>
            <person name="Bidwell S.L."/>
            <person name="Alsmark U.C.M."/>
            <person name="Besteiro S."/>
            <person name="Sicheritz-Ponten T."/>
            <person name="Noel C.J."/>
            <person name="Dacks J.B."/>
            <person name="Foster P.G."/>
            <person name="Simillion C."/>
            <person name="Van de Peer Y."/>
            <person name="Miranda-Saavedra D."/>
            <person name="Barton G.J."/>
            <person name="Westrop G.D."/>
            <person name="Mueller S."/>
            <person name="Dessi D."/>
            <person name="Fiori P.L."/>
            <person name="Ren Q."/>
            <person name="Paulsen I."/>
            <person name="Zhang H."/>
            <person name="Bastida-Corcuera F.D."/>
            <person name="Simoes-Barbosa A."/>
            <person name="Brown M.T."/>
            <person name="Hayes R.D."/>
            <person name="Mukherjee M."/>
            <person name="Okumura C.Y."/>
            <person name="Schneider R."/>
            <person name="Smith A.J."/>
            <person name="Vanacova S."/>
            <person name="Villalvazo M."/>
            <person name="Haas B.J."/>
            <person name="Pertea M."/>
            <person name="Feldblyum T.V."/>
            <person name="Utterback T.R."/>
            <person name="Shu C.L."/>
            <person name="Osoegawa K."/>
            <person name="de Jong P.J."/>
            <person name="Hrdy I."/>
            <person name="Horvathova L."/>
            <person name="Zubacova Z."/>
            <person name="Dolezal P."/>
            <person name="Malik S.B."/>
            <person name="Logsdon J.M. Jr."/>
            <person name="Henze K."/>
            <person name="Gupta A."/>
            <person name="Wang C.C."/>
            <person name="Dunne R.L."/>
            <person name="Upcroft J.A."/>
            <person name="Upcroft P."/>
            <person name="White O."/>
            <person name="Salzberg S.L."/>
            <person name="Tang P."/>
            <person name="Chiu C.-H."/>
            <person name="Lee Y.-S."/>
            <person name="Embley T.M."/>
            <person name="Coombs G.H."/>
            <person name="Mottram J.C."/>
            <person name="Tachezy J."/>
            <person name="Fraser-Liggett C.M."/>
            <person name="Johnson P.J."/>
        </authorList>
    </citation>
    <scope>NUCLEOTIDE SEQUENCE [LARGE SCALE GENOMIC DNA]</scope>
    <source>
        <strain evidence="1">G3</strain>
    </source>
</reference>